<dbReference type="Pfam" id="PF13966">
    <property type="entry name" value="zf-RVT"/>
    <property type="match status" value="1"/>
</dbReference>
<dbReference type="InterPro" id="IPR052929">
    <property type="entry name" value="RNase_H-like_EbsB-rel"/>
</dbReference>
<dbReference type="SUPFAM" id="SSF53098">
    <property type="entry name" value="Ribonuclease H-like"/>
    <property type="match status" value="1"/>
</dbReference>
<sequence length="504" mass="58903">MGFRSLHEFNLALLGKQFWNLLQKPNSLVARVMKSKYYPSRPILEAELGYNPSYVWRSLLAAQRVVKEGVRWRIGDGRKVDIWQDRWVPSAENLKVSSPVTLIGETTSVSELLDVNTRSWNQDLLHTHFSHQDMLHILKIPIPRQPCEDRLVWRLEKRGAYTVKTAYHFWRNREEETVGELYTPIDWDRYWGLRVSPKVKVFGWKWIRNILPTRANVVDRIMRGCDECPFCGQRETQHHIFLDCGWVRRVWRPSPLSTMFEKGEDFTCENWMVRLQKEENDAEIGKFLVALWFIWEERNSQLWNKTKLEEGEILGKASRWLEEYLEHQEERMVLSMQRVHRWRPPETTDFKINVDAACLEGGGSGLGMVIRNRQGLFCFAAVRRVRDSWTPEFAELQAIAFGLEIAEQHHLLPGMIESDCQTAIHLLRREERSLVEEGDLVDEIKEMIDRVGSISVHFSGRTSNQVAHILAHSICGWGETESWVGQPPYFILSQLESDSCTISL</sequence>
<dbReference type="CDD" id="cd06222">
    <property type="entry name" value="RNase_H_like"/>
    <property type="match status" value="1"/>
</dbReference>
<dbReference type="PANTHER" id="PTHR47074">
    <property type="entry name" value="BNAC02G40300D PROTEIN"/>
    <property type="match status" value="1"/>
</dbReference>
<dbReference type="InterPro" id="IPR012337">
    <property type="entry name" value="RNaseH-like_sf"/>
</dbReference>
<dbReference type="GO" id="GO:0003676">
    <property type="term" value="F:nucleic acid binding"/>
    <property type="evidence" value="ECO:0007669"/>
    <property type="project" value="InterPro"/>
</dbReference>
<evidence type="ECO:0000259" key="2">
    <source>
        <dbReference type="Pfam" id="PF13966"/>
    </source>
</evidence>
<gene>
    <name evidence="3" type="ORF">LTRI10_LOCUS43767</name>
</gene>
<dbReference type="InterPro" id="IPR026960">
    <property type="entry name" value="RVT-Znf"/>
</dbReference>
<feature type="domain" description="Reverse transcriptase zinc-binding" evidence="2">
    <location>
        <begin position="161"/>
        <end position="251"/>
    </location>
</feature>
<dbReference type="InterPro" id="IPR036397">
    <property type="entry name" value="RNaseH_sf"/>
</dbReference>
<feature type="domain" description="RNase H type-1" evidence="1">
    <location>
        <begin position="353"/>
        <end position="472"/>
    </location>
</feature>
<dbReference type="Gene3D" id="3.30.420.10">
    <property type="entry name" value="Ribonuclease H-like superfamily/Ribonuclease H"/>
    <property type="match status" value="1"/>
</dbReference>
<reference evidence="3 4" key="1">
    <citation type="submission" date="2024-04" db="EMBL/GenBank/DDBJ databases">
        <authorList>
            <person name="Fracassetti M."/>
        </authorList>
    </citation>
    <scope>NUCLEOTIDE SEQUENCE [LARGE SCALE GENOMIC DNA]</scope>
</reference>
<dbReference type="InterPro" id="IPR044730">
    <property type="entry name" value="RNase_H-like_dom_plant"/>
</dbReference>
<accession>A0AAV2FZV6</accession>
<organism evidence="3 4">
    <name type="scientific">Linum trigynum</name>
    <dbReference type="NCBI Taxonomy" id="586398"/>
    <lineage>
        <taxon>Eukaryota</taxon>
        <taxon>Viridiplantae</taxon>
        <taxon>Streptophyta</taxon>
        <taxon>Embryophyta</taxon>
        <taxon>Tracheophyta</taxon>
        <taxon>Spermatophyta</taxon>
        <taxon>Magnoliopsida</taxon>
        <taxon>eudicotyledons</taxon>
        <taxon>Gunneridae</taxon>
        <taxon>Pentapetalae</taxon>
        <taxon>rosids</taxon>
        <taxon>fabids</taxon>
        <taxon>Malpighiales</taxon>
        <taxon>Linaceae</taxon>
        <taxon>Linum</taxon>
    </lineage>
</organism>
<name>A0AAV2FZV6_9ROSI</name>
<protein>
    <submittedName>
        <fullName evidence="3">Uncharacterized protein</fullName>
    </submittedName>
</protein>
<dbReference type="EMBL" id="OZ034820">
    <property type="protein sequence ID" value="CAL1403866.1"/>
    <property type="molecule type" value="Genomic_DNA"/>
</dbReference>
<evidence type="ECO:0000259" key="1">
    <source>
        <dbReference type="Pfam" id="PF13456"/>
    </source>
</evidence>
<evidence type="ECO:0000313" key="4">
    <source>
        <dbReference type="Proteomes" id="UP001497516"/>
    </source>
</evidence>
<dbReference type="GO" id="GO:0004523">
    <property type="term" value="F:RNA-DNA hybrid ribonuclease activity"/>
    <property type="evidence" value="ECO:0007669"/>
    <property type="project" value="InterPro"/>
</dbReference>
<dbReference type="InterPro" id="IPR002156">
    <property type="entry name" value="RNaseH_domain"/>
</dbReference>
<dbReference type="Proteomes" id="UP001497516">
    <property type="component" value="Chromosome 7"/>
</dbReference>
<evidence type="ECO:0000313" key="3">
    <source>
        <dbReference type="EMBL" id="CAL1403866.1"/>
    </source>
</evidence>
<keyword evidence="4" id="KW-1185">Reference proteome</keyword>
<dbReference type="AlphaFoldDB" id="A0AAV2FZV6"/>
<dbReference type="PANTHER" id="PTHR47074:SF11">
    <property type="entry name" value="REVERSE TRANSCRIPTASE-LIKE PROTEIN"/>
    <property type="match status" value="1"/>
</dbReference>
<dbReference type="Pfam" id="PF13456">
    <property type="entry name" value="RVT_3"/>
    <property type="match status" value="1"/>
</dbReference>
<proteinExistence type="predicted"/>